<dbReference type="SUPFAM" id="SSF52540">
    <property type="entry name" value="P-loop containing nucleoside triphosphate hydrolases"/>
    <property type="match status" value="1"/>
</dbReference>
<dbReference type="EMBL" id="AP023343">
    <property type="protein sequence ID" value="BCI91748.1"/>
    <property type="molecule type" value="Genomic_DNA"/>
</dbReference>
<dbReference type="InterPro" id="IPR027417">
    <property type="entry name" value="P-loop_NTPase"/>
</dbReference>
<sequence>MANAAKTPVKALVCGGIGTGKTSLLIAAREALRRAGLTVLTRPPRDDDPSDAVFVVDDTHLLTDSELVRLTERASEPHATVVVATEDHQQDPALRALTTAIERERPRISLGPLTVAEHLRDYTAGLPFLIHAVSDGAHPPAQAAKFALVERLRRLDEPTLDALLLMSLSLGLGVTDVAAALGVSTADARRLVDRAYASGLVIPSHPRPSCRQCMTPSP</sequence>
<keyword evidence="2" id="KW-1185">Reference proteome</keyword>
<organism evidence="1 2">
    <name type="scientific">Mycobacterium kansasii</name>
    <dbReference type="NCBI Taxonomy" id="1768"/>
    <lineage>
        <taxon>Bacteria</taxon>
        <taxon>Bacillati</taxon>
        <taxon>Actinomycetota</taxon>
        <taxon>Actinomycetes</taxon>
        <taxon>Mycobacteriales</taxon>
        <taxon>Mycobacteriaceae</taxon>
        <taxon>Mycobacterium</taxon>
    </lineage>
</organism>
<gene>
    <name evidence="1" type="ORF">NIIDMKKI_69540</name>
</gene>
<name>A0A7G1ISL4_MYCKA</name>
<dbReference type="AlphaFoldDB" id="A0A7G1ISL4"/>
<dbReference type="Proteomes" id="UP000516380">
    <property type="component" value="Chromosome"/>
</dbReference>
<evidence type="ECO:0000313" key="1">
    <source>
        <dbReference type="EMBL" id="BCI91748.1"/>
    </source>
</evidence>
<accession>A0A7G1ISL4</accession>
<evidence type="ECO:0000313" key="2">
    <source>
        <dbReference type="Proteomes" id="UP000516380"/>
    </source>
</evidence>
<reference evidence="1 2" key="1">
    <citation type="submission" date="2020-07" db="EMBL/GenBank/DDBJ databases">
        <title>Mycobacterium kansasii (former subtype) with zoonotic potential isolated from diseased indoor pet cat, Japan.</title>
        <authorList>
            <person name="Fukano H."/>
            <person name="Terazono T."/>
            <person name="Hoshino Y."/>
        </authorList>
    </citation>
    <scope>NUCLEOTIDE SEQUENCE [LARGE SCALE GENOMIC DNA]</scope>
    <source>
        <strain evidence="1 2">Kuro-I</strain>
    </source>
</reference>
<protein>
    <submittedName>
        <fullName evidence="1">Uncharacterized protein</fullName>
    </submittedName>
</protein>
<proteinExistence type="predicted"/>